<protein>
    <recommendedName>
        <fullName evidence="3">TNase-like domain-containing protein</fullName>
    </recommendedName>
</protein>
<name>A0ABP9NWG6_9PSEU</name>
<feature type="signal peptide" evidence="2">
    <location>
        <begin position="1"/>
        <end position="26"/>
    </location>
</feature>
<organism evidence="4 5">
    <name type="scientific">Pseudonocardia adelaidensis</name>
    <dbReference type="NCBI Taxonomy" id="648754"/>
    <lineage>
        <taxon>Bacteria</taxon>
        <taxon>Bacillati</taxon>
        <taxon>Actinomycetota</taxon>
        <taxon>Actinomycetes</taxon>
        <taxon>Pseudonocardiales</taxon>
        <taxon>Pseudonocardiaceae</taxon>
        <taxon>Pseudonocardia</taxon>
    </lineage>
</organism>
<keyword evidence="2" id="KW-0732">Signal</keyword>
<dbReference type="SUPFAM" id="SSF50199">
    <property type="entry name" value="Staphylococcal nuclease"/>
    <property type="match status" value="1"/>
</dbReference>
<comment type="caution">
    <text evidence="4">The sequence shown here is derived from an EMBL/GenBank/DDBJ whole genome shotgun (WGS) entry which is preliminary data.</text>
</comment>
<gene>
    <name evidence="4" type="ORF">GCM10023320_60680</name>
</gene>
<feature type="compositionally biased region" description="Pro residues" evidence="1">
    <location>
        <begin position="322"/>
        <end position="333"/>
    </location>
</feature>
<evidence type="ECO:0000259" key="3">
    <source>
        <dbReference type="PROSITE" id="PS50830"/>
    </source>
</evidence>
<dbReference type="RefSeq" id="WP_345609672.1">
    <property type="nucleotide sequence ID" value="NZ_BAABJO010000028.1"/>
</dbReference>
<dbReference type="Pfam" id="PF00565">
    <property type="entry name" value="SNase"/>
    <property type="match status" value="1"/>
</dbReference>
<sequence>MIGLGKFLVGLVAAAGVSTTAVVAVAQGSDALDQAIVTKLIDGDTFDAEVDGRTERIRLLNVDTPETKHPNKDIECLGPEAARFLETLIPVGSTVSLEYDEERLDQHGRTLAGVRSGDGTLVNAEVARQGLAAAVVIGPNDRFYPPVLEAQQEAVSHGRGLYSADVACTIPARVAAVTTAAENAPAAPAQPADAPSSDLDVTAGEVASIVAQVIALENAFTGERIGHVWSVLSEDDRNRLAAAVTSARETAQHKETELRSMVEAAKSREAAEAAAAAEREREAREWEAREAEARKAEARKAEARKAEAAAEQRRTRRDAEPAPAPRKPAPAPEPRTQRKSSPDKNPYPGYNGPRCYEPGGKVWHPC</sequence>
<dbReference type="Proteomes" id="UP001500804">
    <property type="component" value="Unassembled WGS sequence"/>
</dbReference>
<feature type="compositionally biased region" description="Basic and acidic residues" evidence="1">
    <location>
        <begin position="265"/>
        <end position="320"/>
    </location>
</feature>
<dbReference type="EMBL" id="BAABJO010000028">
    <property type="protein sequence ID" value="GAA5133865.1"/>
    <property type="molecule type" value="Genomic_DNA"/>
</dbReference>
<dbReference type="InterPro" id="IPR016071">
    <property type="entry name" value="Staphylococal_nuclease_OB-fold"/>
</dbReference>
<proteinExistence type="predicted"/>
<dbReference type="InterPro" id="IPR035437">
    <property type="entry name" value="SNase_OB-fold_sf"/>
</dbReference>
<evidence type="ECO:0000313" key="5">
    <source>
        <dbReference type="Proteomes" id="UP001500804"/>
    </source>
</evidence>
<dbReference type="Gene3D" id="2.40.50.90">
    <property type="match status" value="1"/>
</dbReference>
<evidence type="ECO:0000256" key="2">
    <source>
        <dbReference type="SAM" id="SignalP"/>
    </source>
</evidence>
<feature type="region of interest" description="Disordered" evidence="1">
    <location>
        <begin position="265"/>
        <end position="366"/>
    </location>
</feature>
<accession>A0ABP9NWG6</accession>
<evidence type="ECO:0000313" key="4">
    <source>
        <dbReference type="EMBL" id="GAA5133865.1"/>
    </source>
</evidence>
<reference evidence="5" key="1">
    <citation type="journal article" date="2019" name="Int. J. Syst. Evol. Microbiol.">
        <title>The Global Catalogue of Microorganisms (GCM) 10K type strain sequencing project: providing services to taxonomists for standard genome sequencing and annotation.</title>
        <authorList>
            <consortium name="The Broad Institute Genomics Platform"/>
            <consortium name="The Broad Institute Genome Sequencing Center for Infectious Disease"/>
            <person name="Wu L."/>
            <person name="Ma J."/>
        </authorList>
    </citation>
    <scope>NUCLEOTIDE SEQUENCE [LARGE SCALE GENOMIC DNA]</scope>
    <source>
        <strain evidence="5">JCM 18302</strain>
    </source>
</reference>
<evidence type="ECO:0000256" key="1">
    <source>
        <dbReference type="SAM" id="MobiDB-lite"/>
    </source>
</evidence>
<feature type="chain" id="PRO_5047165280" description="TNase-like domain-containing protein" evidence="2">
    <location>
        <begin position="27"/>
        <end position="366"/>
    </location>
</feature>
<keyword evidence="5" id="KW-1185">Reference proteome</keyword>
<dbReference type="SMART" id="SM00318">
    <property type="entry name" value="SNc"/>
    <property type="match status" value="1"/>
</dbReference>
<feature type="domain" description="TNase-like" evidence="3">
    <location>
        <begin position="31"/>
        <end position="164"/>
    </location>
</feature>
<dbReference type="PROSITE" id="PS50830">
    <property type="entry name" value="TNASE_3"/>
    <property type="match status" value="1"/>
</dbReference>